<evidence type="ECO:0000256" key="8">
    <source>
        <dbReference type="ARBA" id="ARBA00023180"/>
    </source>
</evidence>
<evidence type="ECO:0000256" key="6">
    <source>
        <dbReference type="ARBA" id="ARBA00023002"/>
    </source>
</evidence>
<protein>
    <submittedName>
        <fullName evidence="10">2OG-Fe(II) oxygenase</fullName>
    </submittedName>
</protein>
<gene>
    <name evidence="10" type="ORF">SNE33_09135</name>
</gene>
<dbReference type="InterPro" id="IPR045054">
    <property type="entry name" value="P4HA-like"/>
</dbReference>
<sequence>MMQSDATHPPALAQLEHAARGGDDGARIELGNRLLSSHPYGSDEHEQGLEWLKQAAEGARGVQAQWFLGAYFAQVPVRPDARVHALYWLGRAASAGMPAAVDRLADLHLAGLGVERSPARALELQQQLADIGFARAAWEVGYLHTQELAAGSSQNLAATAFARACALGYPQAYYSLGLRFALGAGVARDLSFARALLDRAADGKFAGAREAAETLAPLAAAPQATDWHSRLKQNMDAAPLERLAPGRIRPEERPLAVRELEAHFASVGHPALQVDAGGRLSCVAGGGASLKAAPGDWQWLGKGPRVATSDAFATREECDHLVHKMGESLRRASDYRRGRRANDDAEVQYFSGSGQPVGALATDSVVRVMEERVARMTGWPADALEPCSVIRYEPGEEYQPHVDYFTTEQMEQDRLDGRDYGGQRVATFLVYLRVPEAGGETVYEQAGISVAGQPGMGVLHYNVTPEGEPDGLSLHSGRKVQRGEKWLWRSTLREHPLHRAR</sequence>
<evidence type="ECO:0000256" key="1">
    <source>
        <dbReference type="ARBA" id="ARBA00001961"/>
    </source>
</evidence>
<dbReference type="SMART" id="SM00671">
    <property type="entry name" value="SEL1"/>
    <property type="match status" value="4"/>
</dbReference>
<accession>A0ABU7YRI7</accession>
<keyword evidence="3" id="KW-0256">Endoplasmic reticulum</keyword>
<dbReference type="InterPro" id="IPR006620">
    <property type="entry name" value="Pro_4_hyd_alph"/>
</dbReference>
<dbReference type="SUPFAM" id="SSF81901">
    <property type="entry name" value="HCP-like"/>
    <property type="match status" value="1"/>
</dbReference>
<dbReference type="Pfam" id="PF08238">
    <property type="entry name" value="Sel1"/>
    <property type="match status" value="4"/>
</dbReference>
<dbReference type="InterPro" id="IPR005123">
    <property type="entry name" value="Oxoglu/Fe-dep_dioxygenase_dom"/>
</dbReference>
<dbReference type="InterPro" id="IPR044862">
    <property type="entry name" value="Pro_4_hyd_alph_FE2OG_OXY"/>
</dbReference>
<evidence type="ECO:0000256" key="7">
    <source>
        <dbReference type="ARBA" id="ARBA00023004"/>
    </source>
</evidence>
<dbReference type="SMART" id="SM00702">
    <property type="entry name" value="P4Hc"/>
    <property type="match status" value="1"/>
</dbReference>
<dbReference type="PANTHER" id="PTHR10869:SF246">
    <property type="entry name" value="TRANSMEMBRANE PROLYL 4-HYDROXYLASE"/>
    <property type="match status" value="1"/>
</dbReference>
<keyword evidence="5" id="KW-0223">Dioxygenase</keyword>
<keyword evidence="7" id="KW-0408">Iron</keyword>
<dbReference type="PROSITE" id="PS51471">
    <property type="entry name" value="FE2OG_OXY"/>
    <property type="match status" value="1"/>
</dbReference>
<evidence type="ECO:0000256" key="4">
    <source>
        <dbReference type="ARBA" id="ARBA00022896"/>
    </source>
</evidence>
<dbReference type="Gene3D" id="2.60.120.620">
    <property type="entry name" value="q2cbj1_9rhob like domain"/>
    <property type="match status" value="1"/>
</dbReference>
<keyword evidence="4" id="KW-0847">Vitamin C</keyword>
<dbReference type="Gene3D" id="1.25.40.10">
    <property type="entry name" value="Tetratricopeptide repeat domain"/>
    <property type="match status" value="1"/>
</dbReference>
<name>A0ABU7YRI7_9GAMM</name>
<evidence type="ECO:0000259" key="9">
    <source>
        <dbReference type="PROSITE" id="PS51471"/>
    </source>
</evidence>
<evidence type="ECO:0000313" key="11">
    <source>
        <dbReference type="Proteomes" id="UP001334501"/>
    </source>
</evidence>
<dbReference type="InterPro" id="IPR011990">
    <property type="entry name" value="TPR-like_helical_dom_sf"/>
</dbReference>
<evidence type="ECO:0000313" key="10">
    <source>
        <dbReference type="EMBL" id="MEG3158040.1"/>
    </source>
</evidence>
<dbReference type="PANTHER" id="PTHR10869">
    <property type="entry name" value="PROLYL 4-HYDROXYLASE ALPHA SUBUNIT"/>
    <property type="match status" value="1"/>
</dbReference>
<comment type="cofactor">
    <cofactor evidence="1">
        <name>L-ascorbate</name>
        <dbReference type="ChEBI" id="CHEBI:38290"/>
    </cofactor>
</comment>
<dbReference type="Proteomes" id="UP001334501">
    <property type="component" value="Unassembled WGS sequence"/>
</dbReference>
<dbReference type="Pfam" id="PF13640">
    <property type="entry name" value="2OG-FeII_Oxy_3"/>
    <property type="match status" value="1"/>
</dbReference>
<evidence type="ECO:0000256" key="5">
    <source>
        <dbReference type="ARBA" id="ARBA00022964"/>
    </source>
</evidence>
<evidence type="ECO:0000256" key="2">
    <source>
        <dbReference type="ARBA" id="ARBA00022723"/>
    </source>
</evidence>
<organism evidence="10 11">
    <name type="scientific">Lysobacter zhanggongensis</name>
    <dbReference type="NCBI Taxonomy" id="1774951"/>
    <lineage>
        <taxon>Bacteria</taxon>
        <taxon>Pseudomonadati</taxon>
        <taxon>Pseudomonadota</taxon>
        <taxon>Gammaproteobacteria</taxon>
        <taxon>Lysobacterales</taxon>
        <taxon>Lysobacteraceae</taxon>
        <taxon>Lysobacter</taxon>
    </lineage>
</organism>
<comment type="caution">
    <text evidence="10">The sequence shown here is derived from an EMBL/GenBank/DDBJ whole genome shotgun (WGS) entry which is preliminary data.</text>
</comment>
<feature type="domain" description="Fe2OG dioxygenase" evidence="9">
    <location>
        <begin position="383"/>
        <end position="496"/>
    </location>
</feature>
<keyword evidence="6" id="KW-0560">Oxidoreductase</keyword>
<keyword evidence="8" id="KW-0325">Glycoprotein</keyword>
<proteinExistence type="predicted"/>
<dbReference type="InterPro" id="IPR006597">
    <property type="entry name" value="Sel1-like"/>
</dbReference>
<dbReference type="RefSeq" id="WP_412700051.1">
    <property type="nucleotide sequence ID" value="NZ_JAXGFO010000047.1"/>
</dbReference>
<reference evidence="10 11" key="1">
    <citation type="journal article" date="2017" name="Curr. Microbiol.">
        <title>Lysobacter zhanggongensis sp. nov. Isolated from a Pit Mud.</title>
        <authorList>
            <person name="Zhang X.F."/>
            <person name="Wang H.H."/>
            <person name="Sun X.Y."/>
            <person name="Pan C.M."/>
        </authorList>
    </citation>
    <scope>NUCLEOTIDE SEQUENCE [LARGE SCALE GENOMIC DNA]</scope>
    <source>
        <strain evidence="10 11">ZGLJ7-1</strain>
    </source>
</reference>
<keyword evidence="11" id="KW-1185">Reference proteome</keyword>
<keyword evidence="2" id="KW-0479">Metal-binding</keyword>
<dbReference type="EMBL" id="JAXGFO010000047">
    <property type="protein sequence ID" value="MEG3158040.1"/>
    <property type="molecule type" value="Genomic_DNA"/>
</dbReference>
<evidence type="ECO:0000256" key="3">
    <source>
        <dbReference type="ARBA" id="ARBA00022824"/>
    </source>
</evidence>